<dbReference type="EMBL" id="JADEXQ010000020">
    <property type="protein sequence ID" value="MBE9029709.1"/>
    <property type="molecule type" value="Genomic_DNA"/>
</dbReference>
<dbReference type="PANTHER" id="PTHR22911">
    <property type="entry name" value="ACYL-MALONYL CONDENSING ENZYME-RELATED"/>
    <property type="match status" value="1"/>
</dbReference>
<dbReference type="SUPFAM" id="SSF103481">
    <property type="entry name" value="Multidrug resistance efflux transporter EmrE"/>
    <property type="match status" value="2"/>
</dbReference>
<keyword evidence="5" id="KW-1185">Reference proteome</keyword>
<feature type="transmembrane region" description="Helical" evidence="2">
    <location>
        <begin position="144"/>
        <end position="163"/>
    </location>
</feature>
<evidence type="ECO:0000313" key="5">
    <source>
        <dbReference type="Proteomes" id="UP000625316"/>
    </source>
</evidence>
<feature type="transmembrane region" description="Helical" evidence="2">
    <location>
        <begin position="86"/>
        <end position="108"/>
    </location>
</feature>
<evidence type="ECO:0000256" key="2">
    <source>
        <dbReference type="SAM" id="Phobius"/>
    </source>
</evidence>
<keyword evidence="2" id="KW-1133">Transmembrane helix</keyword>
<feature type="domain" description="EamA" evidence="3">
    <location>
        <begin position="5"/>
        <end position="128"/>
    </location>
</feature>
<feature type="domain" description="EamA" evidence="3">
    <location>
        <begin position="145"/>
        <end position="280"/>
    </location>
</feature>
<feature type="transmembrane region" description="Helical" evidence="2">
    <location>
        <begin position="175"/>
        <end position="195"/>
    </location>
</feature>
<keyword evidence="2" id="KW-0812">Transmembrane</keyword>
<comment type="caution">
    <text evidence="4">The sequence shown here is derived from an EMBL/GenBank/DDBJ whole genome shotgun (WGS) entry which is preliminary data.</text>
</comment>
<dbReference type="InterPro" id="IPR037185">
    <property type="entry name" value="EmrE-like"/>
</dbReference>
<dbReference type="Proteomes" id="UP000625316">
    <property type="component" value="Unassembled WGS sequence"/>
</dbReference>
<proteinExistence type="inferred from homology"/>
<gene>
    <name evidence="4" type="ORF">IQ266_08195</name>
</gene>
<accession>A0A928VPJ3</accession>
<protein>
    <submittedName>
        <fullName evidence="4">DMT family transporter</fullName>
    </submittedName>
</protein>
<feature type="transmembrane region" description="Helical" evidence="2">
    <location>
        <begin position="237"/>
        <end position="257"/>
    </location>
</feature>
<comment type="similarity">
    <text evidence="1">Belongs to the EamA transporter family.</text>
</comment>
<dbReference type="GO" id="GO:0016020">
    <property type="term" value="C:membrane"/>
    <property type="evidence" value="ECO:0007669"/>
    <property type="project" value="InterPro"/>
</dbReference>
<sequence length="289" mass="30639">MMAIATAAIFIRCAVNTAGVSHPSFSLVIAASRMSLAALLLTPQFWLNQSSIPWHNHRAIAYAVGAGITLAIHFAAWVTSLSYTSIAASTVLVTTTPIWTTLTCRVYFKEAMSNWSILGLAIACSGSLRIATDHMQTASAADPMLGNSLALIGAVMATAYLLLGRCAQQNGLATSHYSLLAYSTAAIVLLPLPLLNGVSYFGYAPMTYGWFILLAIVPQLIGHTSFNWAIRHVSPSLVTLTILAEPIGASWLGYLIFQEIPTTQTLQGSGMILSGITIASLSAAKTTSE</sequence>
<evidence type="ECO:0000313" key="4">
    <source>
        <dbReference type="EMBL" id="MBE9029709.1"/>
    </source>
</evidence>
<reference evidence="4" key="1">
    <citation type="submission" date="2020-10" db="EMBL/GenBank/DDBJ databases">
        <authorList>
            <person name="Castelo-Branco R."/>
            <person name="Eusebio N."/>
            <person name="Adriana R."/>
            <person name="Vieira A."/>
            <person name="Brugerolle De Fraissinette N."/>
            <person name="Rezende De Castro R."/>
            <person name="Schneider M.P."/>
            <person name="Vasconcelos V."/>
            <person name="Leao P.N."/>
        </authorList>
    </citation>
    <scope>NUCLEOTIDE SEQUENCE</scope>
    <source>
        <strain evidence="4">LEGE 11480</strain>
    </source>
</reference>
<keyword evidence="2" id="KW-0472">Membrane</keyword>
<dbReference type="AlphaFoldDB" id="A0A928VPJ3"/>
<evidence type="ECO:0000259" key="3">
    <source>
        <dbReference type="Pfam" id="PF00892"/>
    </source>
</evidence>
<name>A0A928VPJ3_9CYAN</name>
<feature type="transmembrane region" description="Helical" evidence="2">
    <location>
        <begin position="207"/>
        <end position="230"/>
    </location>
</feature>
<dbReference type="InterPro" id="IPR000620">
    <property type="entry name" value="EamA_dom"/>
</dbReference>
<feature type="transmembrane region" description="Helical" evidence="2">
    <location>
        <begin position="59"/>
        <end position="80"/>
    </location>
</feature>
<dbReference type="PANTHER" id="PTHR22911:SF76">
    <property type="entry name" value="EAMA DOMAIN-CONTAINING PROTEIN"/>
    <property type="match status" value="1"/>
</dbReference>
<dbReference type="Pfam" id="PF00892">
    <property type="entry name" value="EamA"/>
    <property type="match status" value="2"/>
</dbReference>
<organism evidence="4 5">
    <name type="scientific">Romeriopsis navalis LEGE 11480</name>
    <dbReference type="NCBI Taxonomy" id="2777977"/>
    <lineage>
        <taxon>Bacteria</taxon>
        <taxon>Bacillati</taxon>
        <taxon>Cyanobacteriota</taxon>
        <taxon>Cyanophyceae</taxon>
        <taxon>Leptolyngbyales</taxon>
        <taxon>Leptolyngbyaceae</taxon>
        <taxon>Romeriopsis</taxon>
        <taxon>Romeriopsis navalis</taxon>
    </lineage>
</organism>
<evidence type="ECO:0000256" key="1">
    <source>
        <dbReference type="ARBA" id="ARBA00007362"/>
    </source>
</evidence>